<name>A0ABW5Y7P0_9SPHI</name>
<proteinExistence type="predicted"/>
<dbReference type="Proteomes" id="UP001597557">
    <property type="component" value="Unassembled WGS sequence"/>
</dbReference>
<keyword evidence="2" id="KW-1185">Reference proteome</keyword>
<dbReference type="RefSeq" id="WP_377181023.1">
    <property type="nucleotide sequence ID" value="NZ_JBHUPD010000001.1"/>
</dbReference>
<gene>
    <name evidence="1" type="ORF">ACFS5N_00315</name>
</gene>
<dbReference type="EMBL" id="JBHUPD010000001">
    <property type="protein sequence ID" value="MFD2870887.1"/>
    <property type="molecule type" value="Genomic_DNA"/>
</dbReference>
<evidence type="ECO:0000313" key="2">
    <source>
        <dbReference type="Proteomes" id="UP001597557"/>
    </source>
</evidence>
<reference evidence="2" key="1">
    <citation type="journal article" date="2019" name="Int. J. Syst. Evol. Microbiol.">
        <title>The Global Catalogue of Microorganisms (GCM) 10K type strain sequencing project: providing services to taxonomists for standard genome sequencing and annotation.</title>
        <authorList>
            <consortium name="The Broad Institute Genomics Platform"/>
            <consortium name="The Broad Institute Genome Sequencing Center for Infectious Disease"/>
            <person name="Wu L."/>
            <person name="Ma J."/>
        </authorList>
    </citation>
    <scope>NUCLEOTIDE SEQUENCE [LARGE SCALE GENOMIC DNA]</scope>
    <source>
        <strain evidence="2">KCTC 22437</strain>
    </source>
</reference>
<accession>A0ABW5Y7P0</accession>
<organism evidence="1 2">
    <name type="scientific">Mucilaginibacter ximonensis</name>
    <dbReference type="NCBI Taxonomy" id="538021"/>
    <lineage>
        <taxon>Bacteria</taxon>
        <taxon>Pseudomonadati</taxon>
        <taxon>Bacteroidota</taxon>
        <taxon>Sphingobacteriia</taxon>
        <taxon>Sphingobacteriales</taxon>
        <taxon>Sphingobacteriaceae</taxon>
        <taxon>Mucilaginibacter</taxon>
    </lineage>
</organism>
<sequence>MRFRIITENKYLNRSRKAKQLTEIVPNFLTDKIPLFTEFLPFNRQF</sequence>
<evidence type="ECO:0000313" key="1">
    <source>
        <dbReference type="EMBL" id="MFD2870887.1"/>
    </source>
</evidence>
<comment type="caution">
    <text evidence="1">The sequence shown here is derived from an EMBL/GenBank/DDBJ whole genome shotgun (WGS) entry which is preliminary data.</text>
</comment>
<protein>
    <submittedName>
        <fullName evidence="1">Uncharacterized protein</fullName>
    </submittedName>
</protein>